<dbReference type="Gene3D" id="3.10.580.10">
    <property type="entry name" value="CBS-domain"/>
    <property type="match status" value="1"/>
</dbReference>
<keyword evidence="6 7" id="KW-0472">Membrane</keyword>
<name>A0ABQ0E007_9PORP</name>
<organism evidence="10 11">
    <name type="scientific">Porphyromonas miyakawae</name>
    <dbReference type="NCBI Taxonomy" id="3137470"/>
    <lineage>
        <taxon>Bacteria</taxon>
        <taxon>Pseudomonadati</taxon>
        <taxon>Bacteroidota</taxon>
        <taxon>Bacteroidia</taxon>
        <taxon>Bacteroidales</taxon>
        <taxon>Porphyromonadaceae</taxon>
        <taxon>Porphyromonas</taxon>
    </lineage>
</organism>
<dbReference type="CDD" id="cd04590">
    <property type="entry name" value="CBS_pair_CorC_HlyC_assoc"/>
    <property type="match status" value="1"/>
</dbReference>
<reference evidence="10 11" key="1">
    <citation type="journal article" date="2025" name="Int. J. Syst. Evol. Microbiol.">
        <title>Desulfovibrio falkowii sp. nov., Porphyromonas miyakawae sp. nov., Mediterraneibacter flintii sp. nov. and Owariibacterium komagatae gen. nov., sp. nov., isolated from human faeces.</title>
        <authorList>
            <person name="Hamaguchi T."/>
            <person name="Ohara M."/>
            <person name="Hisatomi A."/>
            <person name="Sekiguchi K."/>
            <person name="Takeda J.I."/>
            <person name="Ueyama J."/>
            <person name="Ito M."/>
            <person name="Nishiwaki H."/>
            <person name="Ogi T."/>
            <person name="Hirayama M."/>
            <person name="Ohkuma M."/>
            <person name="Sakamoto M."/>
            <person name="Ohno K."/>
        </authorList>
    </citation>
    <scope>NUCLEOTIDE SEQUENCE [LARGE SCALE GENOMIC DNA]</scope>
    <source>
        <strain evidence="10 11">13CB11C</strain>
    </source>
</reference>
<keyword evidence="11" id="KW-1185">Reference proteome</keyword>
<evidence type="ECO:0000256" key="4">
    <source>
        <dbReference type="ARBA" id="ARBA00022989"/>
    </source>
</evidence>
<feature type="transmembrane region" description="Helical" evidence="8">
    <location>
        <begin position="12"/>
        <end position="34"/>
    </location>
</feature>
<feature type="domain" description="CNNM transmembrane" evidence="9">
    <location>
        <begin position="4"/>
        <end position="204"/>
    </location>
</feature>
<evidence type="ECO:0000256" key="1">
    <source>
        <dbReference type="ARBA" id="ARBA00004141"/>
    </source>
</evidence>
<dbReference type="EMBL" id="BAAFSF010000001">
    <property type="protein sequence ID" value="GAB1251046.1"/>
    <property type="molecule type" value="Genomic_DNA"/>
</dbReference>
<dbReference type="Proteomes" id="UP001628220">
    <property type="component" value="Unassembled WGS sequence"/>
</dbReference>
<dbReference type="InterPro" id="IPR000644">
    <property type="entry name" value="CBS_dom"/>
</dbReference>
<proteinExistence type="predicted"/>
<keyword evidence="2 7" id="KW-0812">Transmembrane</keyword>
<evidence type="ECO:0000313" key="11">
    <source>
        <dbReference type="Proteomes" id="UP001628220"/>
    </source>
</evidence>
<evidence type="ECO:0000256" key="2">
    <source>
        <dbReference type="ARBA" id="ARBA00022692"/>
    </source>
</evidence>
<protein>
    <submittedName>
        <fullName evidence="10">Hemolysin family protein</fullName>
    </submittedName>
</protein>
<evidence type="ECO:0000256" key="8">
    <source>
        <dbReference type="SAM" id="Phobius"/>
    </source>
</evidence>
<feature type="transmembrane region" description="Helical" evidence="8">
    <location>
        <begin position="99"/>
        <end position="119"/>
    </location>
</feature>
<dbReference type="Gene3D" id="3.30.465.10">
    <property type="match status" value="1"/>
</dbReference>
<dbReference type="InterPro" id="IPR044751">
    <property type="entry name" value="Ion_transp-like_CBS"/>
</dbReference>
<dbReference type="Pfam" id="PF03471">
    <property type="entry name" value="CorC_HlyC"/>
    <property type="match status" value="1"/>
</dbReference>
<dbReference type="SUPFAM" id="SSF54631">
    <property type="entry name" value="CBS-domain pair"/>
    <property type="match status" value="1"/>
</dbReference>
<comment type="subcellular location">
    <subcellularLocation>
        <location evidence="1">Membrane</location>
        <topology evidence="1">Multi-pass membrane protein</topology>
    </subcellularLocation>
</comment>
<keyword evidence="3" id="KW-0677">Repeat</keyword>
<evidence type="ECO:0000256" key="5">
    <source>
        <dbReference type="ARBA" id="ARBA00023122"/>
    </source>
</evidence>
<evidence type="ECO:0000256" key="6">
    <source>
        <dbReference type="ARBA" id="ARBA00023136"/>
    </source>
</evidence>
<dbReference type="InterPro" id="IPR002550">
    <property type="entry name" value="CNNM"/>
</dbReference>
<accession>A0ABQ0E007</accession>
<dbReference type="SUPFAM" id="SSF56176">
    <property type="entry name" value="FAD-binding/transporter-associated domain-like"/>
    <property type="match status" value="1"/>
</dbReference>
<dbReference type="PROSITE" id="PS51846">
    <property type="entry name" value="CNNM"/>
    <property type="match status" value="1"/>
</dbReference>
<feature type="transmembrane region" description="Helical" evidence="8">
    <location>
        <begin position="140"/>
        <end position="163"/>
    </location>
</feature>
<dbReference type="InterPro" id="IPR046342">
    <property type="entry name" value="CBS_dom_sf"/>
</dbReference>
<dbReference type="InterPro" id="IPR005170">
    <property type="entry name" value="Transptr-assoc_dom"/>
</dbReference>
<dbReference type="PANTHER" id="PTHR22777">
    <property type="entry name" value="HEMOLYSIN-RELATED"/>
    <property type="match status" value="1"/>
</dbReference>
<keyword evidence="5" id="KW-0129">CBS domain</keyword>
<keyword evidence="4 7" id="KW-1133">Transmembrane helix</keyword>
<evidence type="ECO:0000256" key="3">
    <source>
        <dbReference type="ARBA" id="ARBA00022737"/>
    </source>
</evidence>
<dbReference type="InterPro" id="IPR016169">
    <property type="entry name" value="FAD-bd_PCMH_sub2"/>
</dbReference>
<dbReference type="SMART" id="SM01091">
    <property type="entry name" value="CorC_HlyC"/>
    <property type="match status" value="1"/>
</dbReference>
<dbReference type="Pfam" id="PF00571">
    <property type="entry name" value="CBS"/>
    <property type="match status" value="2"/>
</dbReference>
<dbReference type="InterPro" id="IPR036318">
    <property type="entry name" value="FAD-bd_PCMH-like_sf"/>
</dbReference>
<sequence length="427" mass="48530">MTINDMTIALNLLFLFVLIVFSAFFSGMEIAFLSTDRLRLQIDKARGGSVSGVLRRLFRNTSLYITTMLVGNNIVIVMYGLVTSALLNPLLATFFSDGVVILINSIVSTFVILLLGEYLPKSYFKRNANKCMHRFAFPIYFLYIILYPISVFCALISRFFIWISGSSNKAQSIAPKLTTVDLDHYLSVSMQSYCAEKQPLDTEVKILQNAIDFSEVRARDCMVPRNEIVACDIDTDVEELKDIFVTTGFSKIVVYKENIDDIVGYVHSSEMFRGGDWQKRMRKTLFVPESAYGHKLMRQLMLRKQSLAVVIDELGGTAGIITLEDLVEEIFGDIEDEHDKKKLIAKQLDECNWVLSGRIEIDDLNDRFGLDLPESDDYNTLAGFVIDHCNSIPENKEEVTIGKYHFTVLKSSSNRIELLRLTIQEDE</sequence>
<feature type="transmembrane region" description="Helical" evidence="8">
    <location>
        <begin position="63"/>
        <end position="87"/>
    </location>
</feature>
<dbReference type="RefSeq" id="WP_411914862.1">
    <property type="nucleotide sequence ID" value="NZ_BAAFSF010000001.1"/>
</dbReference>
<gene>
    <name evidence="10" type="ORF">Tsumi_01500</name>
</gene>
<evidence type="ECO:0000313" key="10">
    <source>
        <dbReference type="EMBL" id="GAB1251046.1"/>
    </source>
</evidence>
<evidence type="ECO:0000256" key="7">
    <source>
        <dbReference type="PROSITE-ProRule" id="PRU01193"/>
    </source>
</evidence>
<dbReference type="Pfam" id="PF01595">
    <property type="entry name" value="CNNM"/>
    <property type="match status" value="1"/>
</dbReference>
<dbReference type="PANTHER" id="PTHR22777:SF17">
    <property type="entry name" value="UPF0053 PROTEIN SLL0260"/>
    <property type="match status" value="1"/>
</dbReference>
<comment type="caution">
    <text evidence="10">The sequence shown here is derived from an EMBL/GenBank/DDBJ whole genome shotgun (WGS) entry which is preliminary data.</text>
</comment>
<evidence type="ECO:0000259" key="9">
    <source>
        <dbReference type="PROSITE" id="PS51846"/>
    </source>
</evidence>